<evidence type="ECO:0000313" key="5">
    <source>
        <dbReference type="Proteomes" id="UP000531251"/>
    </source>
</evidence>
<accession>A0A7X6BFN1</accession>
<feature type="domain" description="DUF6418" evidence="3">
    <location>
        <begin position="353"/>
        <end position="458"/>
    </location>
</feature>
<feature type="transmembrane region" description="Helical" evidence="2">
    <location>
        <begin position="229"/>
        <end position="252"/>
    </location>
</feature>
<proteinExistence type="predicted"/>
<feature type="transmembrane region" description="Helical" evidence="2">
    <location>
        <begin position="445"/>
        <end position="466"/>
    </location>
</feature>
<feature type="compositionally biased region" description="Basic residues" evidence="1">
    <location>
        <begin position="486"/>
        <end position="496"/>
    </location>
</feature>
<feature type="transmembrane region" description="Helical" evidence="2">
    <location>
        <begin position="71"/>
        <end position="91"/>
    </location>
</feature>
<feature type="transmembrane region" description="Helical" evidence="2">
    <location>
        <begin position="21"/>
        <end position="41"/>
    </location>
</feature>
<dbReference type="EMBL" id="JAATJB010000028">
    <property type="protein sequence ID" value="NJC00023.1"/>
    <property type="molecule type" value="Genomic_DNA"/>
</dbReference>
<keyword evidence="2" id="KW-0812">Transmembrane</keyword>
<evidence type="ECO:0000313" key="4">
    <source>
        <dbReference type="EMBL" id="NJC00023.1"/>
    </source>
</evidence>
<dbReference type="InterPro" id="IPR046303">
    <property type="entry name" value="DUF6418"/>
</dbReference>
<protein>
    <recommendedName>
        <fullName evidence="3">DUF6418 domain-containing protein</fullName>
    </recommendedName>
</protein>
<keyword evidence="2" id="KW-1133">Transmembrane helix</keyword>
<keyword evidence="2" id="KW-0472">Membrane</keyword>
<evidence type="ECO:0000259" key="3">
    <source>
        <dbReference type="Pfam" id="PF19982"/>
    </source>
</evidence>
<evidence type="ECO:0000256" key="1">
    <source>
        <dbReference type="SAM" id="MobiDB-lite"/>
    </source>
</evidence>
<reference evidence="4 5" key="1">
    <citation type="submission" date="2020-03" db="EMBL/GenBank/DDBJ databases">
        <title>Genomic Encyclopedia of Type Strains, Phase IV (KMG-IV): sequencing the most valuable type-strain genomes for metagenomic binning, comparative biology and taxonomic classification.</title>
        <authorList>
            <person name="Goeker M."/>
        </authorList>
    </citation>
    <scope>NUCLEOTIDE SEQUENCE [LARGE SCALE GENOMIC DNA]</scope>
    <source>
        <strain evidence="4 5">DSM 7225</strain>
    </source>
</reference>
<feature type="transmembrane region" description="Helical" evidence="2">
    <location>
        <begin position="422"/>
        <end position="439"/>
    </location>
</feature>
<sequence>MRHGRQARARHRPAAARRRSAYLFVLTAHFVVAGSNALAAVLFPSALWAYAALAIFISLSFGILKTSPATFLFCLPLLALRITEFISGAAIESGAFMTETQTIGHPTGAFSRLLLVYILFFGVIAALVEAFWPRLRLAFRAARQLWETHAAFIWKGLLVSAILCSLLLLWTGLQHGFPLLAGIDRFSYERRVDSPLYGAFIRNRLVLVPFIGPLLALPRYRTRAAGLTVWLLAASILFGEKFTSLVLIVSMVGIPAVLVHIAHDRPIPVRSLAMGSAIITALTIPAVLLAYGAASDLDLAMQRYADRTALQGQLWYQTDKAFARPIAFDKPTLAADVATWFTPSAQDPSIARTDFGRYYVMKQFTSWEYMLGLMKLNSGFVFSLYPYMMMTTGVSGMIAASTFLALYHALLLLFLSQALARANWIAALLLGRAVNSLYATYADGYLWNIFGIKTLGTIGVALLFLWELQRRDSILRAIARTAGGRKPPRAPRRVHRIPAPGRP</sequence>
<dbReference type="AlphaFoldDB" id="A0A7X6BFN1"/>
<gene>
    <name evidence="4" type="ORF">GGR89_004371</name>
</gene>
<feature type="transmembrane region" description="Helical" evidence="2">
    <location>
        <begin position="367"/>
        <end position="388"/>
    </location>
</feature>
<name>A0A7X6BFN1_9SPHN</name>
<keyword evidence="5" id="KW-1185">Reference proteome</keyword>
<feature type="transmembrane region" description="Helical" evidence="2">
    <location>
        <begin position="47"/>
        <end position="64"/>
    </location>
</feature>
<dbReference type="RefSeq" id="WP_125978091.1">
    <property type="nucleotide sequence ID" value="NZ_BAAADY010000052.1"/>
</dbReference>
<feature type="region of interest" description="Disordered" evidence="1">
    <location>
        <begin position="483"/>
        <end position="503"/>
    </location>
</feature>
<feature type="transmembrane region" description="Helical" evidence="2">
    <location>
        <begin position="272"/>
        <end position="294"/>
    </location>
</feature>
<feature type="transmembrane region" description="Helical" evidence="2">
    <location>
        <begin position="152"/>
        <end position="170"/>
    </location>
</feature>
<dbReference type="Proteomes" id="UP000531251">
    <property type="component" value="Unassembled WGS sequence"/>
</dbReference>
<feature type="transmembrane region" description="Helical" evidence="2">
    <location>
        <begin position="196"/>
        <end position="217"/>
    </location>
</feature>
<comment type="caution">
    <text evidence="4">The sequence shown here is derived from an EMBL/GenBank/DDBJ whole genome shotgun (WGS) entry which is preliminary data.</text>
</comment>
<feature type="transmembrane region" description="Helical" evidence="2">
    <location>
        <begin position="111"/>
        <end position="132"/>
    </location>
</feature>
<feature type="transmembrane region" description="Helical" evidence="2">
    <location>
        <begin position="394"/>
        <end position="415"/>
    </location>
</feature>
<organism evidence="4 5">
    <name type="scientific">Sphingomonas trueperi</name>
    <dbReference type="NCBI Taxonomy" id="53317"/>
    <lineage>
        <taxon>Bacteria</taxon>
        <taxon>Pseudomonadati</taxon>
        <taxon>Pseudomonadota</taxon>
        <taxon>Alphaproteobacteria</taxon>
        <taxon>Sphingomonadales</taxon>
        <taxon>Sphingomonadaceae</taxon>
        <taxon>Sphingomonas</taxon>
    </lineage>
</organism>
<dbReference type="Pfam" id="PF19982">
    <property type="entry name" value="DUF6418"/>
    <property type="match status" value="1"/>
</dbReference>
<evidence type="ECO:0000256" key="2">
    <source>
        <dbReference type="SAM" id="Phobius"/>
    </source>
</evidence>